<evidence type="ECO:0000256" key="1">
    <source>
        <dbReference type="ARBA" id="ARBA00023235"/>
    </source>
</evidence>
<dbReference type="PANTHER" id="PTHR36120:SF2">
    <property type="entry name" value="FUCOSE ISOMERASE"/>
    <property type="match status" value="1"/>
</dbReference>
<dbReference type="KEGG" id="ttz:FHG85_01430"/>
<accession>A0A7D4BQP5</accession>
<reference evidence="3 4" key="1">
    <citation type="submission" date="2019-07" db="EMBL/GenBank/DDBJ databases">
        <title>Thalassofilum flectens gen. nov., sp. nov., a novel moderate thermophilic anaerobe from a shallow sea hot spring in Kunashir Island (Russia), representing a new family in the order Bacteroidales, and proposal of Thalassofilacea fam. nov.</title>
        <authorList>
            <person name="Kochetkova T.V."/>
            <person name="Podosokorskaya O.A."/>
            <person name="Novikov A."/>
            <person name="Elcheninov A.G."/>
            <person name="Toshchakov S.V."/>
            <person name="Kublanov I.V."/>
        </authorList>
    </citation>
    <scope>NUCLEOTIDE SEQUENCE [LARGE SCALE GENOMIC DNA]</scope>
    <source>
        <strain evidence="3 4">38-H</strain>
    </source>
</reference>
<evidence type="ECO:0000313" key="3">
    <source>
        <dbReference type="EMBL" id="QKG78981.1"/>
    </source>
</evidence>
<dbReference type="GO" id="GO:0016861">
    <property type="term" value="F:intramolecular oxidoreductase activity, interconverting aldoses and ketoses"/>
    <property type="evidence" value="ECO:0007669"/>
    <property type="project" value="InterPro"/>
</dbReference>
<gene>
    <name evidence="3" type="ORF">FHG85_01430</name>
</gene>
<dbReference type="AlphaFoldDB" id="A0A7D4BQP5"/>
<dbReference type="RefSeq" id="WP_173072498.1">
    <property type="nucleotide sequence ID" value="NZ_CP041345.1"/>
</dbReference>
<dbReference type="GO" id="GO:0005737">
    <property type="term" value="C:cytoplasm"/>
    <property type="evidence" value="ECO:0007669"/>
    <property type="project" value="InterPro"/>
</dbReference>
<dbReference type="SUPFAM" id="SSF53743">
    <property type="entry name" value="FucI/AraA N-terminal and middle domains"/>
    <property type="match status" value="1"/>
</dbReference>
<proteinExistence type="predicted"/>
<evidence type="ECO:0000256" key="2">
    <source>
        <dbReference type="ARBA" id="ARBA00023277"/>
    </source>
</evidence>
<name>A0A7D4BQP5_9BACT</name>
<dbReference type="Proteomes" id="UP000500961">
    <property type="component" value="Chromosome"/>
</dbReference>
<organism evidence="3 4">
    <name type="scientific">Tenuifilum thalassicum</name>
    <dbReference type="NCBI Taxonomy" id="2590900"/>
    <lineage>
        <taxon>Bacteria</taxon>
        <taxon>Pseudomonadati</taxon>
        <taxon>Bacteroidota</taxon>
        <taxon>Bacteroidia</taxon>
        <taxon>Bacteroidales</taxon>
        <taxon>Tenuifilaceae</taxon>
        <taxon>Tenuifilum</taxon>
    </lineage>
</organism>
<dbReference type="InterPro" id="IPR009015">
    <property type="entry name" value="Fucose_isomerase_N/cen_sf"/>
</dbReference>
<sequence length="397" mass="44358">MTSKEFIKERLKVKLLAFPNAELSVFDKAKKKYIGLFNPEEMEFVNDKPDVLMFLTGGSEHVAIESVQEFRFYILLASRDANSWAAATEVKAWMNQHNIRSILLDADHPDTSELLSEYYHAFVGVKRLHGQRLGVVGSPSPWLVASGINPYLLQSKLGIEQIDISWDNIVFDEIQQVASDFYSLFSKAENKQELMESGRIYEGLASLIPFYRLNAMTVECFPMVNKTGHTACLALSKLNYDGIPTACEADVCSAAAMMFAAEVCNTIPWMANIAHVGEGKGLLAHCTAPVNHLTSFKLDTHFETGKGYAISGQLKGEEVTIFRFDSMLNKIFVTKAKVVSIPKSRKACRTQVEVELSQTAIKYFTENPFGNHHMVLPGNWTKRLELAAQLLSIEVVS</sequence>
<keyword evidence="1" id="KW-0413">Isomerase</keyword>
<dbReference type="GO" id="GO:0005996">
    <property type="term" value="P:monosaccharide metabolic process"/>
    <property type="evidence" value="ECO:0007669"/>
    <property type="project" value="InterPro"/>
</dbReference>
<dbReference type="PANTHER" id="PTHR36120">
    <property type="entry name" value="FUCOSE ISOMERASE"/>
    <property type="match status" value="1"/>
</dbReference>
<protein>
    <recommendedName>
        <fullName evidence="5">Fucose isomerase</fullName>
    </recommendedName>
</protein>
<keyword evidence="4" id="KW-1185">Reference proteome</keyword>
<evidence type="ECO:0008006" key="5">
    <source>
        <dbReference type="Google" id="ProtNLM"/>
    </source>
</evidence>
<keyword evidence="2" id="KW-0119">Carbohydrate metabolism</keyword>
<dbReference type="EMBL" id="CP041345">
    <property type="protein sequence ID" value="QKG78981.1"/>
    <property type="molecule type" value="Genomic_DNA"/>
</dbReference>
<evidence type="ECO:0000313" key="4">
    <source>
        <dbReference type="Proteomes" id="UP000500961"/>
    </source>
</evidence>